<dbReference type="EMBL" id="SWJQ01000115">
    <property type="protein sequence ID" value="TRZ21715.1"/>
    <property type="molecule type" value="Genomic_DNA"/>
</dbReference>
<dbReference type="OrthoDB" id="10481761at2759"/>
<organism evidence="1 2">
    <name type="scientific">Zosterops borbonicus</name>
    <dbReference type="NCBI Taxonomy" id="364589"/>
    <lineage>
        <taxon>Eukaryota</taxon>
        <taxon>Metazoa</taxon>
        <taxon>Chordata</taxon>
        <taxon>Craniata</taxon>
        <taxon>Vertebrata</taxon>
        <taxon>Euteleostomi</taxon>
        <taxon>Archelosauria</taxon>
        <taxon>Archosauria</taxon>
        <taxon>Dinosauria</taxon>
        <taxon>Saurischia</taxon>
        <taxon>Theropoda</taxon>
        <taxon>Coelurosauria</taxon>
        <taxon>Aves</taxon>
        <taxon>Neognathae</taxon>
        <taxon>Neoaves</taxon>
        <taxon>Telluraves</taxon>
        <taxon>Australaves</taxon>
        <taxon>Passeriformes</taxon>
        <taxon>Sylvioidea</taxon>
        <taxon>Zosteropidae</taxon>
        <taxon>Zosterops</taxon>
    </lineage>
</organism>
<gene>
    <name evidence="1" type="ORF">HGM15179_005384</name>
</gene>
<evidence type="ECO:0000313" key="1">
    <source>
        <dbReference type="EMBL" id="TRZ21715.1"/>
    </source>
</evidence>
<keyword evidence="2" id="KW-1185">Reference proteome</keyword>
<name>A0A8K1GQM2_9PASS</name>
<sequence length="152" mass="16659">MVLLWISREQNGRITSLTLLATLLLLKPRTSLAFWALSDMTLHCWLMLDFPQPSPQSTSSHLALSHLSTQHAGVSEIAITQVQDLAFHIVELHEVHTDPPLKHVRVPLDGIPSLQSVDCLTEHGAICKFAEAALNPTIHITGATFASSSPTR</sequence>
<dbReference type="AlphaFoldDB" id="A0A8K1GQM2"/>
<evidence type="ECO:0000313" key="2">
    <source>
        <dbReference type="Proteomes" id="UP000796761"/>
    </source>
</evidence>
<comment type="caution">
    <text evidence="1">The sequence shown here is derived from an EMBL/GenBank/DDBJ whole genome shotgun (WGS) entry which is preliminary data.</text>
</comment>
<protein>
    <submittedName>
        <fullName evidence="1">Uncharacterized protein</fullName>
    </submittedName>
</protein>
<reference evidence="1" key="1">
    <citation type="submission" date="2019-04" db="EMBL/GenBank/DDBJ databases">
        <title>Genome assembly of Zosterops borbonicus 15179.</title>
        <authorList>
            <person name="Leroy T."/>
            <person name="Anselmetti Y."/>
            <person name="Tilak M.-K."/>
            <person name="Nabholz B."/>
        </authorList>
    </citation>
    <scope>NUCLEOTIDE SEQUENCE</scope>
    <source>
        <strain evidence="1">HGM_15179</strain>
        <tissue evidence="1">Muscle</tissue>
    </source>
</reference>
<proteinExistence type="predicted"/>
<dbReference type="Proteomes" id="UP000796761">
    <property type="component" value="Unassembled WGS sequence"/>
</dbReference>
<accession>A0A8K1GQM2</accession>